<dbReference type="OrthoDB" id="1745543at2759"/>
<dbReference type="AlphaFoldDB" id="A0A2G5F3V5"/>
<dbReference type="InParanoid" id="A0A2G5F3V5"/>
<dbReference type="Proteomes" id="UP000230069">
    <property type="component" value="Unassembled WGS sequence"/>
</dbReference>
<dbReference type="EMBL" id="KZ305019">
    <property type="protein sequence ID" value="PIA62630.1"/>
    <property type="molecule type" value="Genomic_DNA"/>
</dbReference>
<accession>A0A2G5F3V5</accession>
<evidence type="ECO:0000313" key="1">
    <source>
        <dbReference type="EMBL" id="PIA62630.1"/>
    </source>
</evidence>
<evidence type="ECO:0000313" key="2">
    <source>
        <dbReference type="Proteomes" id="UP000230069"/>
    </source>
</evidence>
<gene>
    <name evidence="1" type="ORF">AQUCO_00200560v1</name>
</gene>
<dbReference type="Gene3D" id="3.30.200.20">
    <property type="entry name" value="Phosphorylase Kinase, domain 1"/>
    <property type="match status" value="1"/>
</dbReference>
<reference evidence="1 2" key="1">
    <citation type="submission" date="2017-09" db="EMBL/GenBank/DDBJ databases">
        <title>WGS assembly of Aquilegia coerulea Goldsmith.</title>
        <authorList>
            <person name="Hodges S."/>
            <person name="Kramer E."/>
            <person name="Nordborg M."/>
            <person name="Tomkins J."/>
            <person name="Borevitz J."/>
            <person name="Derieg N."/>
            <person name="Yan J."/>
            <person name="Mihaltcheva S."/>
            <person name="Hayes R.D."/>
            <person name="Rokhsar D."/>
        </authorList>
    </citation>
    <scope>NUCLEOTIDE SEQUENCE [LARGE SCALE GENOMIC DNA]</scope>
    <source>
        <strain evidence="2">cv. Goldsmith</strain>
    </source>
</reference>
<organism evidence="1 2">
    <name type="scientific">Aquilegia coerulea</name>
    <name type="common">Rocky mountain columbine</name>
    <dbReference type="NCBI Taxonomy" id="218851"/>
    <lineage>
        <taxon>Eukaryota</taxon>
        <taxon>Viridiplantae</taxon>
        <taxon>Streptophyta</taxon>
        <taxon>Embryophyta</taxon>
        <taxon>Tracheophyta</taxon>
        <taxon>Spermatophyta</taxon>
        <taxon>Magnoliopsida</taxon>
        <taxon>Ranunculales</taxon>
        <taxon>Ranunculaceae</taxon>
        <taxon>Thalictroideae</taxon>
        <taxon>Aquilegia</taxon>
    </lineage>
</organism>
<protein>
    <submittedName>
        <fullName evidence="1">Uncharacterized protein</fullName>
    </submittedName>
</protein>
<sequence length="135" mass="15527">MYETLRVTAEATINCLSKDASPSIEDVIWNLQYSVQEGNVFGALGLPQYYTFSLEEIEEATNNFYSNLIGEGSQDQIYKAWLTYGTATVVICLRLNQKHCSQTLERHLEVLTKLWLAFLNTRHLISRFRTAKQEI</sequence>
<keyword evidence="2" id="KW-1185">Reference proteome</keyword>
<proteinExistence type="predicted"/>
<dbReference type="STRING" id="218851.A0A2G5F3V5"/>
<name>A0A2G5F3V5_AQUCA</name>